<dbReference type="Gene3D" id="3.30.559.30">
    <property type="entry name" value="Nonribosomal peptide synthetase, condensation domain"/>
    <property type="match status" value="1"/>
</dbReference>
<dbReference type="Gene3D" id="3.40.50.980">
    <property type="match status" value="2"/>
</dbReference>
<feature type="domain" description="AMP-dependent synthetase/ligase" evidence="1">
    <location>
        <begin position="247"/>
        <end position="433"/>
    </location>
</feature>
<dbReference type="InterPro" id="IPR020845">
    <property type="entry name" value="AMP-binding_CS"/>
</dbReference>
<dbReference type="PANTHER" id="PTHR45527">
    <property type="entry name" value="NONRIBOSOMAL PEPTIDE SYNTHETASE"/>
    <property type="match status" value="1"/>
</dbReference>
<accession>A0ABR2WM17</accession>
<dbReference type="SUPFAM" id="SSF56801">
    <property type="entry name" value="Acetyl-CoA synthetase-like"/>
    <property type="match status" value="1"/>
</dbReference>
<feature type="non-terminal residue" evidence="2">
    <location>
        <position position="433"/>
    </location>
</feature>
<proteinExistence type="predicted"/>
<evidence type="ECO:0000313" key="3">
    <source>
        <dbReference type="Proteomes" id="UP001479436"/>
    </source>
</evidence>
<protein>
    <recommendedName>
        <fullName evidence="1">AMP-dependent synthetase/ligase domain-containing protein</fullName>
    </recommendedName>
</protein>
<reference evidence="2 3" key="1">
    <citation type="submission" date="2023-04" db="EMBL/GenBank/DDBJ databases">
        <title>Genome of Basidiobolus ranarum AG-B5.</title>
        <authorList>
            <person name="Stajich J.E."/>
            <person name="Carter-House D."/>
            <person name="Gryganskyi A."/>
        </authorList>
    </citation>
    <scope>NUCLEOTIDE SEQUENCE [LARGE SCALE GENOMIC DNA]</scope>
    <source>
        <strain evidence="2 3">AG-B5</strain>
    </source>
</reference>
<name>A0ABR2WM17_9FUNG</name>
<dbReference type="Pfam" id="PF00501">
    <property type="entry name" value="AMP-binding"/>
    <property type="match status" value="1"/>
</dbReference>
<dbReference type="InterPro" id="IPR000873">
    <property type="entry name" value="AMP-dep_synth/lig_dom"/>
</dbReference>
<dbReference type="SUPFAM" id="SSF52777">
    <property type="entry name" value="CoA-dependent acyltransferases"/>
    <property type="match status" value="1"/>
</dbReference>
<comment type="caution">
    <text evidence="2">The sequence shown here is derived from an EMBL/GenBank/DDBJ whole genome shotgun (WGS) entry which is preliminary data.</text>
</comment>
<dbReference type="EMBL" id="JASJQH010000911">
    <property type="protein sequence ID" value="KAK9762560.1"/>
    <property type="molecule type" value="Genomic_DNA"/>
</dbReference>
<dbReference type="Proteomes" id="UP001479436">
    <property type="component" value="Unassembled WGS sequence"/>
</dbReference>
<keyword evidence="3" id="KW-1185">Reference proteome</keyword>
<evidence type="ECO:0000313" key="2">
    <source>
        <dbReference type="EMBL" id="KAK9762560.1"/>
    </source>
</evidence>
<dbReference type="PROSITE" id="PS00455">
    <property type="entry name" value="AMP_BINDING"/>
    <property type="match status" value="1"/>
</dbReference>
<gene>
    <name evidence="2" type="ORF">K7432_011586</name>
</gene>
<sequence>MNTQSANVCLFPALTSVEGSENQENHAFIVARKNTISLDQLYAHGALKRLPKAEVTLVHAVWAVILNLYTRNSDCAFATNNGESIVDLEDLQVFQSTFDGNRERLSVAEWLQQLSDISFVNVDKQKTTCIGNHCHQFNTSIFFADKDPLANLEKRPQLAVYAIIWLDEGYLNVQLNFSSAYFEQDQGQHLANQFVHIARSLIANLDMPLNSLNWTPEEERSLFLRTWQLQKDDYNELLDESCIHHLFERQVEKSPSAIALQFEDKEMVTYSQLNLRSNRLAHHLINLGVGPETIVPVCFEKSINMLIVLLAILKAGGAYVPLDPEYPKERISFIVNETKATICLTTRDLMNVFDECSNPQLILIESTIDDQFARSPETNPVIPRLISTNLCYLIFTSGSTGVPKGVMIEHRAAVNYINAHQNILNLREDDRYL</sequence>
<dbReference type="PANTHER" id="PTHR45527:SF1">
    <property type="entry name" value="FATTY ACID SYNTHASE"/>
    <property type="match status" value="1"/>
</dbReference>
<evidence type="ECO:0000259" key="1">
    <source>
        <dbReference type="Pfam" id="PF00501"/>
    </source>
</evidence>
<organism evidence="2 3">
    <name type="scientific">Basidiobolus ranarum</name>
    <dbReference type="NCBI Taxonomy" id="34480"/>
    <lineage>
        <taxon>Eukaryota</taxon>
        <taxon>Fungi</taxon>
        <taxon>Fungi incertae sedis</taxon>
        <taxon>Zoopagomycota</taxon>
        <taxon>Entomophthoromycotina</taxon>
        <taxon>Basidiobolomycetes</taxon>
        <taxon>Basidiobolales</taxon>
        <taxon>Basidiobolaceae</taxon>
        <taxon>Basidiobolus</taxon>
    </lineage>
</organism>